<protein>
    <recommendedName>
        <fullName evidence="4">RecT family protein</fullName>
    </recommendedName>
</protein>
<feature type="compositionally biased region" description="Basic and acidic residues" evidence="1">
    <location>
        <begin position="265"/>
        <end position="279"/>
    </location>
</feature>
<dbReference type="eggNOG" id="ENOG502ZA3Z">
    <property type="taxonomic scope" value="Bacteria"/>
</dbReference>
<evidence type="ECO:0008006" key="4">
    <source>
        <dbReference type="Google" id="ProtNLM"/>
    </source>
</evidence>
<feature type="region of interest" description="Disordered" evidence="1">
    <location>
        <begin position="328"/>
        <end position="370"/>
    </location>
</feature>
<proteinExistence type="predicted"/>
<accession>B6WTB5</accession>
<evidence type="ECO:0000313" key="2">
    <source>
        <dbReference type="EMBL" id="EEB33805.1"/>
    </source>
</evidence>
<reference evidence="2 3" key="1">
    <citation type="submission" date="2008-10" db="EMBL/GenBank/DDBJ databases">
        <title>Draft genome sequence of Desulvovibrio piger (ATCC 29098).</title>
        <authorList>
            <person name="Sudarsanam P."/>
            <person name="Ley R."/>
            <person name="Guruge J."/>
            <person name="Turnbaugh P.J."/>
            <person name="Mahowald M."/>
            <person name="Liep D."/>
            <person name="Gordon J."/>
        </authorList>
    </citation>
    <scope>NUCLEOTIDE SEQUENCE [LARGE SCALE GENOMIC DNA]</scope>
    <source>
        <strain evidence="2 3">ATCC 29098</strain>
    </source>
</reference>
<comment type="caution">
    <text evidence="2">The sequence shown here is derived from an EMBL/GenBank/DDBJ whole genome shotgun (WGS) entry which is preliminary data.</text>
</comment>
<name>B6WTB5_9BACT</name>
<feature type="compositionally biased region" description="Low complexity" evidence="1">
    <location>
        <begin position="328"/>
        <end position="337"/>
    </location>
</feature>
<sequence>MDAGGGDDMSLATTLNTLQRKPVMATGDIPISLETISGFENLQRMARMFVTVPFVPDTFRAPYTDEKGKRRGCSSIEEAIGCCVVALDMAMRMKANPLAVMQNIYVVHGRPAWTAQFLLATLNNSGRFSTIRYKFQGTQGNDDWGCRAVAKELTTGEIEEGPLITIGLAKHEGWFKNSSKWQSMPDLMLRYRAVSWFVRAHAPEIAMGLKTEDELRDTIELIPQEDGSWAKPVEEATPSTSVETIRESASPADRGQEDATPDTSAQDKAEARRKAQQELEDLRHEALATWEDAGLTLEAACFLAGSRQPEAWSKTDCKRIIKEAVARASAVQQEQPEAPQPKESPAPDSTQAGSADTAPEPEQVQGFVPPYQTFTCPHNGAQITEDDCYDCKHRTGCPHWEAAPAADA</sequence>
<evidence type="ECO:0000313" key="3">
    <source>
        <dbReference type="Proteomes" id="UP000003676"/>
    </source>
</evidence>
<dbReference type="EMBL" id="ABXU01000030">
    <property type="protein sequence ID" value="EEB33805.1"/>
    <property type="molecule type" value="Genomic_DNA"/>
</dbReference>
<feature type="region of interest" description="Disordered" evidence="1">
    <location>
        <begin position="222"/>
        <end position="279"/>
    </location>
</feature>
<dbReference type="Proteomes" id="UP000003676">
    <property type="component" value="Unassembled WGS sequence"/>
</dbReference>
<gene>
    <name evidence="2" type="ORF">DESPIG_01320</name>
</gene>
<evidence type="ECO:0000256" key="1">
    <source>
        <dbReference type="SAM" id="MobiDB-lite"/>
    </source>
</evidence>
<dbReference type="HOGENOM" id="CLU_820555_0_0_7"/>
<reference evidence="2 3" key="2">
    <citation type="submission" date="2008-10" db="EMBL/GenBank/DDBJ databases">
        <authorList>
            <person name="Fulton L."/>
            <person name="Clifton S."/>
            <person name="Fulton B."/>
            <person name="Xu J."/>
            <person name="Minx P."/>
            <person name="Pepin K.H."/>
            <person name="Johnson M."/>
            <person name="Bhonagiri V."/>
            <person name="Nash W.E."/>
            <person name="Mardis E.R."/>
            <person name="Wilson R.K."/>
        </authorList>
    </citation>
    <scope>NUCLEOTIDE SEQUENCE [LARGE SCALE GENOMIC DNA]</scope>
    <source>
        <strain evidence="2 3">ATCC 29098</strain>
    </source>
</reference>
<organism evidence="2 3">
    <name type="scientific">Desulfovibrio piger ATCC 29098</name>
    <dbReference type="NCBI Taxonomy" id="411464"/>
    <lineage>
        <taxon>Bacteria</taxon>
        <taxon>Pseudomonadati</taxon>
        <taxon>Thermodesulfobacteriota</taxon>
        <taxon>Desulfovibrionia</taxon>
        <taxon>Desulfovibrionales</taxon>
        <taxon>Desulfovibrionaceae</taxon>
        <taxon>Desulfovibrio</taxon>
    </lineage>
</organism>
<dbReference type="AlphaFoldDB" id="B6WTB5"/>